<comment type="caution">
    <text evidence="1">The sequence shown here is derived from an EMBL/GenBank/DDBJ whole genome shotgun (WGS) entry which is preliminary data.</text>
</comment>
<organism evidence="1 2">
    <name type="scientific">Parelaphostrongylus tenuis</name>
    <name type="common">Meningeal worm</name>
    <dbReference type="NCBI Taxonomy" id="148309"/>
    <lineage>
        <taxon>Eukaryota</taxon>
        <taxon>Metazoa</taxon>
        <taxon>Ecdysozoa</taxon>
        <taxon>Nematoda</taxon>
        <taxon>Chromadorea</taxon>
        <taxon>Rhabditida</taxon>
        <taxon>Rhabditina</taxon>
        <taxon>Rhabditomorpha</taxon>
        <taxon>Strongyloidea</taxon>
        <taxon>Metastrongylidae</taxon>
        <taxon>Parelaphostrongylus</taxon>
    </lineage>
</organism>
<dbReference type="AlphaFoldDB" id="A0AAD5N6K7"/>
<protein>
    <submittedName>
        <fullName evidence="1">Uncharacterized protein</fullName>
    </submittedName>
</protein>
<gene>
    <name evidence="1" type="ORF">KIN20_020479</name>
</gene>
<reference evidence="1" key="1">
    <citation type="submission" date="2021-06" db="EMBL/GenBank/DDBJ databases">
        <title>Parelaphostrongylus tenuis whole genome reference sequence.</title>
        <authorList>
            <person name="Garwood T.J."/>
            <person name="Larsen P.A."/>
            <person name="Fountain-Jones N.M."/>
            <person name="Garbe J.R."/>
            <person name="Macchietto M.G."/>
            <person name="Kania S.A."/>
            <person name="Gerhold R.W."/>
            <person name="Richards J.E."/>
            <person name="Wolf T.M."/>
        </authorList>
    </citation>
    <scope>NUCLEOTIDE SEQUENCE</scope>
    <source>
        <strain evidence="1">MNPRO001-30</strain>
        <tissue evidence="1">Meninges</tissue>
    </source>
</reference>
<accession>A0AAD5N6K7</accession>
<proteinExistence type="predicted"/>
<evidence type="ECO:0000313" key="1">
    <source>
        <dbReference type="EMBL" id="KAJ1361264.1"/>
    </source>
</evidence>
<keyword evidence="2" id="KW-1185">Reference proteome</keyword>
<dbReference type="Proteomes" id="UP001196413">
    <property type="component" value="Unassembled WGS sequence"/>
</dbReference>
<sequence>MSETSDRVGYARTHLTRARPPTRYSDVSVEEFISCTYRCRCFSDHGMKLAPAAVLESNHHPWTTIARRKHDGKCAESAQFLKKDNPVIQEERMVFAAPLTLKMMVIFECSHYVCMGQKANMINDLARELSRREKAVETAKYVVKKMKIQIPSPPFRL</sequence>
<name>A0AAD5N6K7_PARTN</name>
<dbReference type="EMBL" id="JAHQIW010004147">
    <property type="protein sequence ID" value="KAJ1361264.1"/>
    <property type="molecule type" value="Genomic_DNA"/>
</dbReference>
<evidence type="ECO:0000313" key="2">
    <source>
        <dbReference type="Proteomes" id="UP001196413"/>
    </source>
</evidence>